<dbReference type="SUPFAM" id="SSF53098">
    <property type="entry name" value="Ribonuclease H-like"/>
    <property type="match status" value="1"/>
</dbReference>
<feature type="region of interest" description="Disordered" evidence="1">
    <location>
        <begin position="627"/>
        <end position="648"/>
    </location>
</feature>
<reference evidence="3" key="1">
    <citation type="submission" date="2014-03" db="EMBL/GenBank/DDBJ databases">
        <title>The Genome Sequence of Puccinia striiformis f. sp. tritici PST-78.</title>
        <authorList>
            <consortium name="The Broad Institute Genome Sequencing Platform"/>
            <person name="Cuomo C."/>
            <person name="Hulbert S."/>
            <person name="Chen X."/>
            <person name="Walker B."/>
            <person name="Young S.K."/>
            <person name="Zeng Q."/>
            <person name="Gargeya S."/>
            <person name="Fitzgerald M."/>
            <person name="Haas B."/>
            <person name="Abouelleil A."/>
            <person name="Alvarado L."/>
            <person name="Arachchi H.M."/>
            <person name="Berlin A.M."/>
            <person name="Chapman S.B."/>
            <person name="Goldberg J."/>
            <person name="Griggs A."/>
            <person name="Gujja S."/>
            <person name="Hansen M."/>
            <person name="Howarth C."/>
            <person name="Imamovic A."/>
            <person name="Larimer J."/>
            <person name="McCowan C."/>
            <person name="Montmayeur A."/>
            <person name="Murphy C."/>
            <person name="Neiman D."/>
            <person name="Pearson M."/>
            <person name="Priest M."/>
            <person name="Roberts A."/>
            <person name="Saif S."/>
            <person name="Shea T."/>
            <person name="Sisk P."/>
            <person name="Sykes S."/>
            <person name="Wortman J."/>
            <person name="Nusbaum C."/>
            <person name="Birren B."/>
        </authorList>
    </citation>
    <scope>NUCLEOTIDE SEQUENCE [LARGE SCALE GENOMIC DNA]</scope>
    <source>
        <strain evidence="3">race PST-78</strain>
    </source>
</reference>
<dbReference type="InterPro" id="IPR012337">
    <property type="entry name" value="RNaseH-like_sf"/>
</dbReference>
<sequence>MAGRTKKQVNQPPHQTRAARGLDVHDDSDDDQSEIEEIDEDKFPPITKEQQALDEQELEKAHDVYTAQRSQCYAAYNPPYISEQRDKNKRRMLAYLCKTCERPIHRPMYNTSPTNLSKHVASCLKKQKDVEDSQKLAALGVSGTGDIDPRDVPQLCAIWCAEGARPFSALGEAGQKLDWMLGNPPAFDLLGTVIYRLVRTADRGYKLESMPLDFVRLKGSHTGVHLVDTVRVVVEKFGVQNKICGIVTDNASNNGTMIEEIKRFKWPRFKGEPTWIQCFAHVLNLIAQAILQPFGSHQVTTFENEEYESDEEDLDADDQVKMFSPKTESDQDKEDTGPLAAELVEDDEVKLDMENVEELSNEEEDDGYTSESCRRTLAKFRAIARKLNKSPNSKTLFVDICRERGCAKPHSIGRNVRTRWNSTFLEWQKDRHLGSLRQYHITDADVTLANDLAEILQPFYEITLQVTSHLSSAISNKQHVYSSALRNALAMVLHPSFKDEYFKLAKWDQEWIDEAIRLTREMWETNYKPSAQLPPSKEANPRPKPQTGVLAQLSGASEARAGNNLTNPLNMWLAGGLHLNEKGLPVNPLKWWIQQARGGILTVDFPTWHLMCLVVQQRPWMSSKHSALAGTTFPSRDTGSARHPSLEG</sequence>
<protein>
    <recommendedName>
        <fullName evidence="4">DUF659 domain-containing protein</fullName>
    </recommendedName>
</protein>
<accession>A0A0L0VPQ7</accession>
<feature type="region of interest" description="Disordered" evidence="1">
    <location>
        <begin position="529"/>
        <end position="548"/>
    </location>
</feature>
<evidence type="ECO:0008006" key="4">
    <source>
        <dbReference type="Google" id="ProtNLM"/>
    </source>
</evidence>
<dbReference type="STRING" id="1165861.A0A0L0VPQ7"/>
<dbReference type="PANTHER" id="PTHR46169">
    <property type="entry name" value="DNA REPLICATION-RELATED ELEMENT FACTOR, ISOFORM A"/>
    <property type="match status" value="1"/>
</dbReference>
<dbReference type="GO" id="GO:0006357">
    <property type="term" value="P:regulation of transcription by RNA polymerase II"/>
    <property type="evidence" value="ECO:0007669"/>
    <property type="project" value="TreeGrafter"/>
</dbReference>
<proteinExistence type="predicted"/>
<dbReference type="GO" id="GO:0005634">
    <property type="term" value="C:nucleus"/>
    <property type="evidence" value="ECO:0007669"/>
    <property type="project" value="TreeGrafter"/>
</dbReference>
<gene>
    <name evidence="2" type="ORF">PSTG_05621</name>
</gene>
<evidence type="ECO:0000313" key="2">
    <source>
        <dbReference type="EMBL" id="KNF01264.1"/>
    </source>
</evidence>
<name>A0A0L0VPQ7_9BASI</name>
<dbReference type="InterPro" id="IPR052717">
    <property type="entry name" value="Vacuolar_transposase_reg"/>
</dbReference>
<keyword evidence="3" id="KW-1185">Reference proteome</keyword>
<dbReference type="EMBL" id="AJIL01000031">
    <property type="protein sequence ID" value="KNF01264.1"/>
    <property type="molecule type" value="Genomic_DNA"/>
</dbReference>
<evidence type="ECO:0000256" key="1">
    <source>
        <dbReference type="SAM" id="MobiDB-lite"/>
    </source>
</evidence>
<comment type="caution">
    <text evidence="2">The sequence shown here is derived from an EMBL/GenBank/DDBJ whole genome shotgun (WGS) entry which is preliminary data.</text>
</comment>
<dbReference type="AlphaFoldDB" id="A0A0L0VPQ7"/>
<evidence type="ECO:0000313" key="3">
    <source>
        <dbReference type="Proteomes" id="UP000054564"/>
    </source>
</evidence>
<feature type="region of interest" description="Disordered" evidence="1">
    <location>
        <begin position="1"/>
        <end position="48"/>
    </location>
</feature>
<dbReference type="PANTHER" id="PTHR46169:SF15">
    <property type="entry name" value="INNER CENTROMERE PROTEIN A-LIKE ISOFORM X1-RELATED"/>
    <property type="match status" value="1"/>
</dbReference>
<dbReference type="Proteomes" id="UP000054564">
    <property type="component" value="Unassembled WGS sequence"/>
</dbReference>
<feature type="compositionally biased region" description="Acidic residues" evidence="1">
    <location>
        <begin position="26"/>
        <end position="40"/>
    </location>
</feature>
<organism evidence="2 3">
    <name type="scientific">Puccinia striiformis f. sp. tritici PST-78</name>
    <dbReference type="NCBI Taxonomy" id="1165861"/>
    <lineage>
        <taxon>Eukaryota</taxon>
        <taxon>Fungi</taxon>
        <taxon>Dikarya</taxon>
        <taxon>Basidiomycota</taxon>
        <taxon>Pucciniomycotina</taxon>
        <taxon>Pucciniomycetes</taxon>
        <taxon>Pucciniales</taxon>
        <taxon>Pucciniaceae</taxon>
        <taxon>Puccinia</taxon>
    </lineage>
</organism>